<feature type="region of interest" description="Disordered" evidence="1">
    <location>
        <begin position="83"/>
        <end position="108"/>
    </location>
</feature>
<dbReference type="SUPFAM" id="SSF54862">
    <property type="entry name" value="4Fe-4S ferredoxins"/>
    <property type="match status" value="1"/>
</dbReference>
<evidence type="ECO:0000313" key="2">
    <source>
        <dbReference type="EMBL" id="RIJ43917.1"/>
    </source>
</evidence>
<protein>
    <submittedName>
        <fullName evidence="2">Formate dehydrogenase</fullName>
    </submittedName>
</protein>
<feature type="compositionally biased region" description="Low complexity" evidence="1">
    <location>
        <begin position="85"/>
        <end position="108"/>
    </location>
</feature>
<organism evidence="2 3">
    <name type="scientific">Maribellus luteus</name>
    <dbReference type="NCBI Taxonomy" id="2305463"/>
    <lineage>
        <taxon>Bacteria</taxon>
        <taxon>Pseudomonadati</taxon>
        <taxon>Bacteroidota</taxon>
        <taxon>Bacteroidia</taxon>
        <taxon>Marinilabiliales</taxon>
        <taxon>Prolixibacteraceae</taxon>
        <taxon>Maribellus</taxon>
    </lineage>
</organism>
<dbReference type="Proteomes" id="UP000265926">
    <property type="component" value="Unassembled WGS sequence"/>
</dbReference>
<name>A0A399SPM2_9BACT</name>
<dbReference type="EMBL" id="QWGR01000210">
    <property type="protein sequence ID" value="RIJ43917.1"/>
    <property type="molecule type" value="Genomic_DNA"/>
</dbReference>
<proteinExistence type="predicted"/>
<gene>
    <name evidence="2" type="ORF">D1614_24685</name>
</gene>
<comment type="caution">
    <text evidence="2">The sequence shown here is derived from an EMBL/GenBank/DDBJ whole genome shotgun (WGS) entry which is preliminary data.</text>
</comment>
<feature type="non-terminal residue" evidence="2">
    <location>
        <position position="1"/>
    </location>
</feature>
<evidence type="ECO:0000256" key="1">
    <source>
        <dbReference type="SAM" id="MobiDB-lite"/>
    </source>
</evidence>
<evidence type="ECO:0000313" key="3">
    <source>
        <dbReference type="Proteomes" id="UP000265926"/>
    </source>
</evidence>
<reference evidence="2 3" key="1">
    <citation type="submission" date="2018-08" db="EMBL/GenBank/DDBJ databases">
        <title>Pallidiluteibacterium maritimus gen. nov., sp. nov., isolated from coastal sediment.</title>
        <authorList>
            <person name="Zhou L.Y."/>
        </authorList>
    </citation>
    <scope>NUCLEOTIDE SEQUENCE [LARGE SCALE GENOMIC DNA]</scope>
    <source>
        <strain evidence="2 3">XSD2</strain>
    </source>
</reference>
<accession>A0A399SPM2</accession>
<dbReference type="AlphaFoldDB" id="A0A399SPM2"/>
<sequence length="108" mass="10975">GKMDKCTFCAGGPEKNGSEEEFEKYGRNRLAEGKLPLCAEMCSTKALLGGDGDVISDILRNRVMKRGKGAELFGWGTAYGGAQGKGAQAAPATPAAPAAPASAPGAQS</sequence>
<keyword evidence="3" id="KW-1185">Reference proteome</keyword>